<dbReference type="InterPro" id="IPR050121">
    <property type="entry name" value="Cytochrome_P450_monoxygenase"/>
</dbReference>
<proteinExistence type="inferred from homology"/>
<keyword evidence="4 7" id="KW-0560">Oxidoreductase</keyword>
<dbReference type="Proteomes" id="UP000214365">
    <property type="component" value="Unassembled WGS sequence"/>
</dbReference>
<dbReference type="EMBL" id="LFMY01000014">
    <property type="protein sequence ID" value="OKL56662.1"/>
    <property type="molecule type" value="Genomic_DNA"/>
</dbReference>
<comment type="similarity">
    <text evidence="2 7">Belongs to the cytochrome P450 family.</text>
</comment>
<dbReference type="STRING" id="1441469.A0A225A7Y2"/>
<protein>
    <recommendedName>
        <fullName evidence="10">Cytochrome P450</fullName>
    </recommendedName>
</protein>
<reference evidence="8 9" key="1">
    <citation type="submission" date="2015-06" db="EMBL/GenBank/DDBJ databases">
        <title>Talaromyces atroroseus IBT 11181 draft genome.</title>
        <authorList>
            <person name="Rasmussen K.B."/>
            <person name="Rasmussen S."/>
            <person name="Petersen B."/>
            <person name="Sicheritz-Ponten T."/>
            <person name="Mortensen U.H."/>
            <person name="Thrane U."/>
        </authorList>
    </citation>
    <scope>NUCLEOTIDE SEQUENCE [LARGE SCALE GENOMIC DNA]</scope>
    <source>
        <strain evidence="8 9">IBT 11181</strain>
    </source>
</reference>
<dbReference type="AlphaFoldDB" id="A0A225A7Y2"/>
<dbReference type="GO" id="GO:0004497">
    <property type="term" value="F:monooxygenase activity"/>
    <property type="evidence" value="ECO:0007669"/>
    <property type="project" value="UniProtKB-KW"/>
</dbReference>
<evidence type="ECO:0000313" key="8">
    <source>
        <dbReference type="EMBL" id="OKL56662.1"/>
    </source>
</evidence>
<evidence type="ECO:0000256" key="2">
    <source>
        <dbReference type="ARBA" id="ARBA00010617"/>
    </source>
</evidence>
<keyword evidence="3 6" id="KW-0479">Metal-binding</keyword>
<dbReference type="InterPro" id="IPR036396">
    <property type="entry name" value="Cyt_P450_sf"/>
</dbReference>
<evidence type="ECO:0000256" key="7">
    <source>
        <dbReference type="RuleBase" id="RU000461"/>
    </source>
</evidence>
<evidence type="ECO:0000256" key="5">
    <source>
        <dbReference type="ARBA" id="ARBA00023004"/>
    </source>
</evidence>
<dbReference type="RefSeq" id="XP_020116783.1">
    <property type="nucleotide sequence ID" value="XM_020263203.1"/>
</dbReference>
<dbReference type="SUPFAM" id="SSF48264">
    <property type="entry name" value="Cytochrome P450"/>
    <property type="match status" value="1"/>
</dbReference>
<sequence>MDLSTAFGQDAVPKLAQNTPFLLDTAEEFLKQIRQNETGVVQICAANSFSRFPFMATAEYLYSPLKDSEKEELWSLGQQSLALMGSVLAGGVFRFEVSRWLKPQVYKQLAQFEKDWVNLNERIVQARRASSEPSATVIVQAWEAMEAGIISKKEMIQTLSEMLFANLDVSTHVLSWLVIFLAKHTDIQRELRQEIKTNTKSLMELCGKKDSLLHRCFLESIRLRPFTVFTIPERSPQTKILGGYIVPPNTSVVVDTLSINHNPQFWGDDCTEFNPRRLQKLPLTDLRYNLFTFGFGSRKCLGQHFAEAMMKAFICQLLVQYEIGLPITDNKAGIDSGTHRKDTWVPISNIHITLSSLEDN</sequence>
<dbReference type="Gene3D" id="1.10.630.10">
    <property type="entry name" value="Cytochrome P450"/>
    <property type="match status" value="1"/>
</dbReference>
<accession>A0A225A7Y2</accession>
<evidence type="ECO:0000256" key="4">
    <source>
        <dbReference type="ARBA" id="ARBA00023002"/>
    </source>
</evidence>
<evidence type="ECO:0000256" key="1">
    <source>
        <dbReference type="ARBA" id="ARBA00001971"/>
    </source>
</evidence>
<keyword evidence="9" id="KW-1185">Reference proteome</keyword>
<evidence type="ECO:0000313" key="9">
    <source>
        <dbReference type="Proteomes" id="UP000214365"/>
    </source>
</evidence>
<evidence type="ECO:0000256" key="3">
    <source>
        <dbReference type="ARBA" id="ARBA00022723"/>
    </source>
</evidence>
<keyword evidence="7" id="KW-0503">Monooxygenase</keyword>
<dbReference type="GO" id="GO:0005506">
    <property type="term" value="F:iron ion binding"/>
    <property type="evidence" value="ECO:0007669"/>
    <property type="project" value="InterPro"/>
</dbReference>
<dbReference type="PANTHER" id="PTHR24305">
    <property type="entry name" value="CYTOCHROME P450"/>
    <property type="match status" value="1"/>
</dbReference>
<dbReference type="GeneID" id="31008051"/>
<dbReference type="PRINTS" id="PR00463">
    <property type="entry name" value="EP450I"/>
</dbReference>
<keyword evidence="6 7" id="KW-0349">Heme</keyword>
<dbReference type="GO" id="GO:0016705">
    <property type="term" value="F:oxidoreductase activity, acting on paired donors, with incorporation or reduction of molecular oxygen"/>
    <property type="evidence" value="ECO:0007669"/>
    <property type="project" value="InterPro"/>
</dbReference>
<dbReference type="PRINTS" id="PR00385">
    <property type="entry name" value="P450"/>
</dbReference>
<feature type="binding site" description="axial binding residue" evidence="6">
    <location>
        <position position="300"/>
    </location>
    <ligand>
        <name>heme</name>
        <dbReference type="ChEBI" id="CHEBI:30413"/>
    </ligand>
    <ligandPart>
        <name>Fe</name>
        <dbReference type="ChEBI" id="CHEBI:18248"/>
    </ligandPart>
</feature>
<comment type="caution">
    <text evidence="8">The sequence shown here is derived from an EMBL/GenBank/DDBJ whole genome shotgun (WGS) entry which is preliminary data.</text>
</comment>
<dbReference type="InterPro" id="IPR002401">
    <property type="entry name" value="Cyt_P450_E_grp-I"/>
</dbReference>
<dbReference type="PROSITE" id="PS00086">
    <property type="entry name" value="CYTOCHROME_P450"/>
    <property type="match status" value="1"/>
</dbReference>
<evidence type="ECO:0008006" key="10">
    <source>
        <dbReference type="Google" id="ProtNLM"/>
    </source>
</evidence>
<dbReference type="OrthoDB" id="2789670at2759"/>
<gene>
    <name evidence="8" type="ORF">UA08_08295</name>
</gene>
<dbReference type="GO" id="GO:0020037">
    <property type="term" value="F:heme binding"/>
    <property type="evidence" value="ECO:0007669"/>
    <property type="project" value="InterPro"/>
</dbReference>
<organism evidence="8 9">
    <name type="scientific">Talaromyces atroroseus</name>
    <dbReference type="NCBI Taxonomy" id="1441469"/>
    <lineage>
        <taxon>Eukaryota</taxon>
        <taxon>Fungi</taxon>
        <taxon>Dikarya</taxon>
        <taxon>Ascomycota</taxon>
        <taxon>Pezizomycotina</taxon>
        <taxon>Eurotiomycetes</taxon>
        <taxon>Eurotiomycetidae</taxon>
        <taxon>Eurotiales</taxon>
        <taxon>Trichocomaceae</taxon>
        <taxon>Talaromyces</taxon>
        <taxon>Talaromyces sect. Trachyspermi</taxon>
    </lineage>
</organism>
<keyword evidence="5 6" id="KW-0408">Iron</keyword>
<comment type="cofactor">
    <cofactor evidence="1 6">
        <name>heme</name>
        <dbReference type="ChEBI" id="CHEBI:30413"/>
    </cofactor>
</comment>
<name>A0A225A7Y2_TALAT</name>
<dbReference type="PANTHER" id="PTHR24305:SF166">
    <property type="entry name" value="CYTOCHROME P450 12A4, MITOCHONDRIAL-RELATED"/>
    <property type="match status" value="1"/>
</dbReference>
<dbReference type="Pfam" id="PF00067">
    <property type="entry name" value="p450"/>
    <property type="match status" value="1"/>
</dbReference>
<dbReference type="InterPro" id="IPR001128">
    <property type="entry name" value="Cyt_P450"/>
</dbReference>
<dbReference type="InterPro" id="IPR017972">
    <property type="entry name" value="Cyt_P450_CS"/>
</dbReference>
<evidence type="ECO:0000256" key="6">
    <source>
        <dbReference type="PIRSR" id="PIRSR602401-1"/>
    </source>
</evidence>